<dbReference type="eggNOG" id="COG2010">
    <property type="taxonomic scope" value="Bacteria"/>
</dbReference>
<dbReference type="EMBL" id="JMQM01000001">
    <property type="protein sequence ID" value="KFB10138.1"/>
    <property type="molecule type" value="Genomic_DNA"/>
</dbReference>
<evidence type="ECO:0000256" key="9">
    <source>
        <dbReference type="ARBA" id="ARBA00023136"/>
    </source>
</evidence>
<dbReference type="InterPro" id="IPR009056">
    <property type="entry name" value="Cyt_c-like_dom"/>
</dbReference>
<dbReference type="PANTHER" id="PTHR22888">
    <property type="entry name" value="CYTOCHROME C OXIDASE, SUBUNIT II"/>
    <property type="match status" value="1"/>
</dbReference>
<evidence type="ECO:0000256" key="7">
    <source>
        <dbReference type="ARBA" id="ARBA00023004"/>
    </source>
</evidence>
<dbReference type="GO" id="GO:0005507">
    <property type="term" value="F:copper ion binding"/>
    <property type="evidence" value="ECO:0007669"/>
    <property type="project" value="InterPro"/>
</dbReference>
<keyword evidence="16" id="KW-1185">Reference proteome</keyword>
<dbReference type="InterPro" id="IPR036909">
    <property type="entry name" value="Cyt_c-like_dom_sf"/>
</dbReference>
<dbReference type="SUPFAM" id="SSF46626">
    <property type="entry name" value="Cytochrome c"/>
    <property type="match status" value="1"/>
</dbReference>
<evidence type="ECO:0000256" key="11">
    <source>
        <dbReference type="PROSITE-ProRule" id="PRU00433"/>
    </source>
</evidence>
<dbReference type="Gene3D" id="2.60.40.420">
    <property type="entry name" value="Cupredoxins - blue copper proteins"/>
    <property type="match status" value="1"/>
</dbReference>
<dbReference type="Pfam" id="PF00116">
    <property type="entry name" value="COX2"/>
    <property type="match status" value="1"/>
</dbReference>
<dbReference type="InterPro" id="IPR034236">
    <property type="entry name" value="CuRO_CcO_Caa3_II"/>
</dbReference>
<dbReference type="PROSITE" id="PS51007">
    <property type="entry name" value="CYTC"/>
    <property type="match status" value="1"/>
</dbReference>
<dbReference type="eggNOG" id="COG1622">
    <property type="taxonomic scope" value="Bacteria"/>
</dbReference>
<dbReference type="PANTHER" id="PTHR22888:SF9">
    <property type="entry name" value="CYTOCHROME C OXIDASE SUBUNIT 2"/>
    <property type="match status" value="1"/>
</dbReference>
<comment type="catalytic activity">
    <reaction evidence="10">
        <text>4 Fe(II)-[cytochrome c] + O2 + 8 H(+)(in) = 4 Fe(III)-[cytochrome c] + 2 H2O + 4 H(+)(out)</text>
        <dbReference type="Rhea" id="RHEA:11436"/>
        <dbReference type="Rhea" id="RHEA-COMP:10350"/>
        <dbReference type="Rhea" id="RHEA-COMP:14399"/>
        <dbReference type="ChEBI" id="CHEBI:15377"/>
        <dbReference type="ChEBI" id="CHEBI:15378"/>
        <dbReference type="ChEBI" id="CHEBI:15379"/>
        <dbReference type="ChEBI" id="CHEBI:29033"/>
        <dbReference type="ChEBI" id="CHEBI:29034"/>
        <dbReference type="EC" id="7.1.1.9"/>
    </reaction>
</comment>
<comment type="similarity">
    <text evidence="2">Belongs to the cytochrome c oxidase subunit 2 family.</text>
</comment>
<keyword evidence="4 11" id="KW-0349">Heme</keyword>
<dbReference type="GO" id="GO:0020037">
    <property type="term" value="F:heme binding"/>
    <property type="evidence" value="ECO:0007669"/>
    <property type="project" value="InterPro"/>
</dbReference>
<feature type="domain" description="Cytochrome c" evidence="14">
    <location>
        <begin position="235"/>
        <end position="327"/>
    </location>
</feature>
<dbReference type="CDD" id="cd04213">
    <property type="entry name" value="CuRO_CcO_Caa3_II"/>
    <property type="match status" value="1"/>
</dbReference>
<dbReference type="PROSITE" id="PS51257">
    <property type="entry name" value="PROKAR_LIPOPROTEIN"/>
    <property type="match status" value="1"/>
</dbReference>
<evidence type="ECO:0000256" key="3">
    <source>
        <dbReference type="ARBA" id="ARBA00022448"/>
    </source>
</evidence>
<gene>
    <name evidence="15" type="ORF">EL18_01168</name>
</gene>
<proteinExistence type="inferred from homology"/>
<reference evidence="15 16" key="1">
    <citation type="submission" date="2014-05" db="EMBL/GenBank/DDBJ databases">
        <title>Draft Genome Sequence of Nitratireductor basaltis Strain UMTGB225, A Marine Bacterium Isolated from Green Barrel Tunicate.</title>
        <authorList>
            <person name="Gan H.Y."/>
        </authorList>
    </citation>
    <scope>NUCLEOTIDE SEQUENCE [LARGE SCALE GENOMIC DNA]</scope>
    <source>
        <strain evidence="15 16">UMTGB225</strain>
    </source>
</reference>
<accession>A0A084UB02</accession>
<keyword evidence="6" id="KW-0249">Electron transport</keyword>
<comment type="caution">
    <text evidence="15">The sequence shown here is derived from an EMBL/GenBank/DDBJ whole genome shotgun (WGS) entry which is preliminary data.</text>
</comment>
<dbReference type="SUPFAM" id="SSF49503">
    <property type="entry name" value="Cupredoxins"/>
    <property type="match status" value="1"/>
</dbReference>
<keyword evidence="12" id="KW-1133">Transmembrane helix</keyword>
<dbReference type="InterPro" id="IPR002429">
    <property type="entry name" value="CcO_II-like_C"/>
</dbReference>
<dbReference type="InterPro" id="IPR045187">
    <property type="entry name" value="CcO_II"/>
</dbReference>
<evidence type="ECO:0000256" key="10">
    <source>
        <dbReference type="ARBA" id="ARBA00047816"/>
    </source>
</evidence>
<evidence type="ECO:0000256" key="4">
    <source>
        <dbReference type="ARBA" id="ARBA00022617"/>
    </source>
</evidence>
<keyword evidence="9 12" id="KW-0472">Membrane</keyword>
<feature type="transmembrane region" description="Helical" evidence="12">
    <location>
        <begin position="77"/>
        <end position="100"/>
    </location>
</feature>
<evidence type="ECO:0000256" key="12">
    <source>
        <dbReference type="SAM" id="Phobius"/>
    </source>
</evidence>
<evidence type="ECO:0000256" key="6">
    <source>
        <dbReference type="ARBA" id="ARBA00022982"/>
    </source>
</evidence>
<dbReference type="Proteomes" id="UP000053675">
    <property type="component" value="Unassembled WGS sequence"/>
</dbReference>
<keyword evidence="8" id="KW-0186">Copper</keyword>
<dbReference type="STRING" id="472175.EL18_01168"/>
<protein>
    <submittedName>
        <fullName evidence="15">Cytochrome c oxidase, subunit II</fullName>
    </submittedName>
</protein>
<sequence length="327" mass="35415">MRLLHLLIVVSVLLVSGCAGQQSVLEATGREAGEVEALFWIATGISAVVTLLMVGLTLTALSRNQRWRGIISHERTILLGGIAFPVIVLTYLFIHSTLLLEAGSSRSVENGEPTITMAGELWWWDVIYNGPDGEIRSANELRLPVGRPVSIRLVSDNVIHSFWAPQLAGKLDMIPGRENVITLQANEAGISRGQCAEYCGGAHALMSFHVVAMAADEYESWLQKESGPAEEPASPLEERGHTVFQQSGCGACHTIRGTDARGVIGPDLTHMGSRHSLAAATLPNNPDAIAAWITDNQHYKPDNKMPEYEMLAEDDLEALSAYLAGLE</sequence>
<organism evidence="15 16">
    <name type="scientific">Nitratireductor basaltis</name>
    <dbReference type="NCBI Taxonomy" id="472175"/>
    <lineage>
        <taxon>Bacteria</taxon>
        <taxon>Pseudomonadati</taxon>
        <taxon>Pseudomonadota</taxon>
        <taxon>Alphaproteobacteria</taxon>
        <taxon>Hyphomicrobiales</taxon>
        <taxon>Phyllobacteriaceae</taxon>
        <taxon>Nitratireductor</taxon>
    </lineage>
</organism>
<dbReference type="InterPro" id="IPR008972">
    <property type="entry name" value="Cupredoxin"/>
</dbReference>
<comment type="subcellular location">
    <subcellularLocation>
        <location evidence="1">Membrane</location>
    </subcellularLocation>
</comment>
<dbReference type="OrthoDB" id="9781261at2"/>
<dbReference type="GO" id="GO:0016020">
    <property type="term" value="C:membrane"/>
    <property type="evidence" value="ECO:0007669"/>
    <property type="project" value="UniProtKB-SubCell"/>
</dbReference>
<dbReference type="Pfam" id="PF00034">
    <property type="entry name" value="Cytochrom_C"/>
    <property type="match status" value="1"/>
</dbReference>
<dbReference type="RefSeq" id="WP_036480713.1">
    <property type="nucleotide sequence ID" value="NZ_JMQM01000001.1"/>
</dbReference>
<evidence type="ECO:0000256" key="5">
    <source>
        <dbReference type="ARBA" id="ARBA00022723"/>
    </source>
</evidence>
<evidence type="ECO:0000256" key="2">
    <source>
        <dbReference type="ARBA" id="ARBA00007866"/>
    </source>
</evidence>
<dbReference type="PATRIC" id="fig|472175.3.peg.1175"/>
<evidence type="ECO:0000259" key="14">
    <source>
        <dbReference type="PROSITE" id="PS51007"/>
    </source>
</evidence>
<dbReference type="GO" id="GO:0004129">
    <property type="term" value="F:cytochrome-c oxidase activity"/>
    <property type="evidence" value="ECO:0007669"/>
    <property type="project" value="UniProtKB-EC"/>
</dbReference>
<dbReference type="PROSITE" id="PS50857">
    <property type="entry name" value="COX2_CUA"/>
    <property type="match status" value="1"/>
</dbReference>
<dbReference type="AlphaFoldDB" id="A0A084UB02"/>
<dbReference type="GO" id="GO:0042773">
    <property type="term" value="P:ATP synthesis coupled electron transport"/>
    <property type="evidence" value="ECO:0007669"/>
    <property type="project" value="TreeGrafter"/>
</dbReference>
<feature type="domain" description="Cytochrome oxidase subunit II copper A binding" evidence="13">
    <location>
        <begin position="110"/>
        <end position="224"/>
    </location>
</feature>
<evidence type="ECO:0000313" key="15">
    <source>
        <dbReference type="EMBL" id="KFB10138.1"/>
    </source>
</evidence>
<keyword evidence="12" id="KW-0812">Transmembrane</keyword>
<evidence type="ECO:0000256" key="1">
    <source>
        <dbReference type="ARBA" id="ARBA00004370"/>
    </source>
</evidence>
<evidence type="ECO:0000313" key="16">
    <source>
        <dbReference type="Proteomes" id="UP000053675"/>
    </source>
</evidence>
<keyword evidence="7 11" id="KW-0408">Iron</keyword>
<evidence type="ECO:0000259" key="13">
    <source>
        <dbReference type="PROSITE" id="PS50857"/>
    </source>
</evidence>
<evidence type="ECO:0000256" key="8">
    <source>
        <dbReference type="ARBA" id="ARBA00023008"/>
    </source>
</evidence>
<dbReference type="PRINTS" id="PR01166">
    <property type="entry name" value="CYCOXIDASEII"/>
</dbReference>
<feature type="transmembrane region" description="Helical" evidence="12">
    <location>
        <begin position="37"/>
        <end position="56"/>
    </location>
</feature>
<keyword evidence="5 11" id="KW-0479">Metal-binding</keyword>
<name>A0A084UB02_9HYPH</name>
<dbReference type="PROSITE" id="PS00078">
    <property type="entry name" value="COX2"/>
    <property type="match status" value="1"/>
</dbReference>
<keyword evidence="3" id="KW-0813">Transport</keyword>
<dbReference type="InterPro" id="IPR001505">
    <property type="entry name" value="Copper_CuA"/>
</dbReference>